<accession>A0A1Y1YIM3</accession>
<feature type="transmembrane region" description="Helical" evidence="1">
    <location>
        <begin position="6"/>
        <end position="25"/>
    </location>
</feature>
<protein>
    <submittedName>
        <fullName evidence="2">Uncharacterized protein</fullName>
    </submittedName>
</protein>
<name>A0A1Y1YIM3_9FUNG</name>
<dbReference type="EMBL" id="MCFE01000124">
    <property type="protein sequence ID" value="ORX97891.1"/>
    <property type="molecule type" value="Genomic_DNA"/>
</dbReference>
<dbReference type="Proteomes" id="UP000193498">
    <property type="component" value="Unassembled WGS sequence"/>
</dbReference>
<dbReference type="AlphaFoldDB" id="A0A1Y1YIM3"/>
<sequence length="150" mass="16836">MNRWVLGIVGTEALVIVFLCTLYLIRVYRQSKLTPNAVFSTIIRQGFTFPLAICFTFIILAALLLANVAHANTVQLLTICWVLNSWLITKQMDFAHSIHQQDRAAAAKLIHNKIALTQASHQHDALSLASEDHPVNWDIYLGIPKDQSTL</sequence>
<evidence type="ECO:0000313" key="2">
    <source>
        <dbReference type="EMBL" id="ORX97891.1"/>
    </source>
</evidence>
<proteinExistence type="predicted"/>
<evidence type="ECO:0000256" key="1">
    <source>
        <dbReference type="SAM" id="Phobius"/>
    </source>
</evidence>
<evidence type="ECO:0000313" key="3">
    <source>
        <dbReference type="Proteomes" id="UP000193498"/>
    </source>
</evidence>
<keyword evidence="1" id="KW-0472">Membrane</keyword>
<comment type="caution">
    <text evidence="2">The sequence shown here is derived from an EMBL/GenBank/DDBJ whole genome shotgun (WGS) entry which is preliminary data.</text>
</comment>
<keyword evidence="1" id="KW-0812">Transmembrane</keyword>
<feature type="transmembrane region" description="Helical" evidence="1">
    <location>
        <begin position="46"/>
        <end position="66"/>
    </location>
</feature>
<dbReference type="InParanoid" id="A0A1Y1YIM3"/>
<gene>
    <name evidence="2" type="ORF">K493DRAFT_313901</name>
</gene>
<keyword evidence="3" id="KW-1185">Reference proteome</keyword>
<organism evidence="2 3">
    <name type="scientific">Basidiobolus meristosporus CBS 931.73</name>
    <dbReference type="NCBI Taxonomy" id="1314790"/>
    <lineage>
        <taxon>Eukaryota</taxon>
        <taxon>Fungi</taxon>
        <taxon>Fungi incertae sedis</taxon>
        <taxon>Zoopagomycota</taxon>
        <taxon>Entomophthoromycotina</taxon>
        <taxon>Basidiobolomycetes</taxon>
        <taxon>Basidiobolales</taxon>
        <taxon>Basidiobolaceae</taxon>
        <taxon>Basidiobolus</taxon>
    </lineage>
</organism>
<reference evidence="2 3" key="1">
    <citation type="submission" date="2016-07" db="EMBL/GenBank/DDBJ databases">
        <title>Pervasive Adenine N6-methylation of Active Genes in Fungi.</title>
        <authorList>
            <consortium name="DOE Joint Genome Institute"/>
            <person name="Mondo S.J."/>
            <person name="Dannebaum R.O."/>
            <person name="Kuo R.C."/>
            <person name="Labutti K."/>
            <person name="Haridas S."/>
            <person name="Kuo A."/>
            <person name="Salamov A."/>
            <person name="Ahrendt S.R."/>
            <person name="Lipzen A."/>
            <person name="Sullivan W."/>
            <person name="Andreopoulos W.B."/>
            <person name="Clum A."/>
            <person name="Lindquist E."/>
            <person name="Daum C."/>
            <person name="Ramamoorthy G.K."/>
            <person name="Gryganskyi A."/>
            <person name="Culley D."/>
            <person name="Magnuson J.K."/>
            <person name="James T.Y."/>
            <person name="O'Malley M.A."/>
            <person name="Stajich J.E."/>
            <person name="Spatafora J.W."/>
            <person name="Visel A."/>
            <person name="Grigoriev I.V."/>
        </authorList>
    </citation>
    <scope>NUCLEOTIDE SEQUENCE [LARGE SCALE GENOMIC DNA]</scope>
    <source>
        <strain evidence="2 3">CBS 931.73</strain>
    </source>
</reference>
<keyword evidence="1" id="KW-1133">Transmembrane helix</keyword>